<dbReference type="EMBL" id="NKHZ01000039">
    <property type="protein sequence ID" value="PNS18854.1"/>
    <property type="molecule type" value="Genomic_DNA"/>
</dbReference>
<dbReference type="OrthoDB" id="2687876at2759"/>
<dbReference type="Proteomes" id="UP000243797">
    <property type="component" value="Unassembled WGS sequence"/>
</dbReference>
<keyword evidence="2" id="KW-1185">Reference proteome</keyword>
<reference evidence="1 2" key="1">
    <citation type="submission" date="2017-06" db="EMBL/GenBank/DDBJ databases">
        <title>Draft genome sequence of a variant of Elsinoe murrayae.</title>
        <authorList>
            <person name="Cheng Q."/>
        </authorList>
    </citation>
    <scope>NUCLEOTIDE SEQUENCE [LARGE SCALE GENOMIC DNA]</scope>
    <source>
        <strain evidence="1 2">CQ-2017a</strain>
    </source>
</reference>
<sequence>MGTEVSRQDGYRQWTRLDLGLKDYTIEDNKLAPAVYLRSSDRRQPKHDIGLFKMLPDDLFLPLLSDLDLRSYMQLSGTNRAFRRALLKLPQCDLLAQCQPLVLRAIRNVWADRWISLRDLHRRVFTSTCEICGDFGGYLYLLTCTRVCYICIVTQRSLLPVAPAQVTDAYALPKEELSHVPCMHSIVGTYATVKRKVTNSSALFFMDPRAALEVAVRYHGSEEAMLEMMTESVAAGSEEGEAGLKGWLHHDADSLGPSSNPRRFVAIVKMPSIDPGSKKKIEARYCDACLRMDAGYKRPNSWRRQYTREAFSDHLQECGVIVIDPVTGNPKHVDAPVLNKT</sequence>
<evidence type="ECO:0008006" key="3">
    <source>
        <dbReference type="Google" id="ProtNLM"/>
    </source>
</evidence>
<dbReference type="InParanoid" id="A0A2K1QUW5"/>
<protein>
    <recommendedName>
        <fullName evidence="3">F-box domain-containing protein</fullName>
    </recommendedName>
</protein>
<accession>A0A2K1QUW5</accession>
<dbReference type="InterPro" id="IPR036047">
    <property type="entry name" value="F-box-like_dom_sf"/>
</dbReference>
<name>A0A2K1QUW5_9PEZI</name>
<evidence type="ECO:0000313" key="1">
    <source>
        <dbReference type="EMBL" id="PNS18854.1"/>
    </source>
</evidence>
<dbReference type="AlphaFoldDB" id="A0A2K1QUW5"/>
<comment type="caution">
    <text evidence="1">The sequence shown here is derived from an EMBL/GenBank/DDBJ whole genome shotgun (WGS) entry which is preliminary data.</text>
</comment>
<evidence type="ECO:0000313" key="2">
    <source>
        <dbReference type="Proteomes" id="UP000243797"/>
    </source>
</evidence>
<dbReference type="SUPFAM" id="SSF81383">
    <property type="entry name" value="F-box domain"/>
    <property type="match status" value="1"/>
</dbReference>
<gene>
    <name evidence="1" type="ORF">CAC42_5393</name>
</gene>
<organism evidence="1 2">
    <name type="scientific">Sphaceloma murrayae</name>
    <dbReference type="NCBI Taxonomy" id="2082308"/>
    <lineage>
        <taxon>Eukaryota</taxon>
        <taxon>Fungi</taxon>
        <taxon>Dikarya</taxon>
        <taxon>Ascomycota</taxon>
        <taxon>Pezizomycotina</taxon>
        <taxon>Dothideomycetes</taxon>
        <taxon>Dothideomycetidae</taxon>
        <taxon>Myriangiales</taxon>
        <taxon>Elsinoaceae</taxon>
        <taxon>Sphaceloma</taxon>
    </lineage>
</organism>
<proteinExistence type="predicted"/>
<dbReference type="STRING" id="2082308.A0A2K1QUW5"/>